<gene>
    <name evidence="6" type="ORF">F511_32082</name>
</gene>
<dbReference type="SUPFAM" id="SSF52833">
    <property type="entry name" value="Thioredoxin-like"/>
    <property type="match status" value="1"/>
</dbReference>
<dbReference type="Proteomes" id="UP000250235">
    <property type="component" value="Unassembled WGS sequence"/>
</dbReference>
<dbReference type="Gene3D" id="3.40.30.10">
    <property type="entry name" value="Glutaredoxin"/>
    <property type="match status" value="1"/>
</dbReference>
<dbReference type="PANTHER" id="PTHR10168">
    <property type="entry name" value="GLUTAREDOXIN"/>
    <property type="match status" value="1"/>
</dbReference>
<dbReference type="Pfam" id="PF00462">
    <property type="entry name" value="Glutaredoxin"/>
    <property type="match status" value="1"/>
</dbReference>
<evidence type="ECO:0000256" key="4">
    <source>
        <dbReference type="ARBA" id="ARBA00023284"/>
    </source>
</evidence>
<evidence type="ECO:0000313" key="6">
    <source>
        <dbReference type="EMBL" id="KZV15769.1"/>
    </source>
</evidence>
<dbReference type="InterPro" id="IPR036249">
    <property type="entry name" value="Thioredoxin-like_sf"/>
</dbReference>
<accession>A0A2Z7A2X8</accession>
<comment type="subcellular location">
    <subcellularLocation>
        <location evidence="1">Cytoplasm</location>
    </subcellularLocation>
</comment>
<sequence length="71" mass="7956">MDVLMLFGDANSVVIFTKTSCCMSQSIKTLLRRFLVNPTIHEIDRLPNGKQIEKVLTFVGGSNQIMSLNIQ</sequence>
<evidence type="ECO:0000256" key="1">
    <source>
        <dbReference type="ARBA" id="ARBA00004496"/>
    </source>
</evidence>
<dbReference type="OrthoDB" id="418495at2759"/>
<evidence type="ECO:0000256" key="2">
    <source>
        <dbReference type="ARBA" id="ARBA00007568"/>
    </source>
</evidence>
<name>A0A2Z7A2X8_9LAMI</name>
<dbReference type="InterPro" id="IPR002109">
    <property type="entry name" value="Glutaredoxin"/>
</dbReference>
<protein>
    <recommendedName>
        <fullName evidence="5">Glutaredoxin domain-containing protein</fullName>
    </recommendedName>
</protein>
<comment type="similarity">
    <text evidence="2">Belongs to the glutaredoxin family. CC-type subfamily.</text>
</comment>
<dbReference type="AlphaFoldDB" id="A0A2Z7A2X8"/>
<feature type="domain" description="Glutaredoxin" evidence="5">
    <location>
        <begin position="13"/>
        <end position="50"/>
    </location>
</feature>
<organism evidence="6 7">
    <name type="scientific">Dorcoceras hygrometricum</name>
    <dbReference type="NCBI Taxonomy" id="472368"/>
    <lineage>
        <taxon>Eukaryota</taxon>
        <taxon>Viridiplantae</taxon>
        <taxon>Streptophyta</taxon>
        <taxon>Embryophyta</taxon>
        <taxon>Tracheophyta</taxon>
        <taxon>Spermatophyta</taxon>
        <taxon>Magnoliopsida</taxon>
        <taxon>eudicotyledons</taxon>
        <taxon>Gunneridae</taxon>
        <taxon>Pentapetalae</taxon>
        <taxon>asterids</taxon>
        <taxon>lamiids</taxon>
        <taxon>Lamiales</taxon>
        <taxon>Gesneriaceae</taxon>
        <taxon>Didymocarpoideae</taxon>
        <taxon>Trichosporeae</taxon>
        <taxon>Loxocarpinae</taxon>
        <taxon>Dorcoceras</taxon>
    </lineage>
</organism>
<keyword evidence="4" id="KW-0676">Redox-active center</keyword>
<dbReference type="GO" id="GO:0005737">
    <property type="term" value="C:cytoplasm"/>
    <property type="evidence" value="ECO:0007669"/>
    <property type="project" value="UniProtKB-SubCell"/>
</dbReference>
<dbReference type="PROSITE" id="PS51354">
    <property type="entry name" value="GLUTAREDOXIN_2"/>
    <property type="match status" value="1"/>
</dbReference>
<keyword evidence="3" id="KW-0963">Cytoplasm</keyword>
<evidence type="ECO:0000313" key="7">
    <source>
        <dbReference type="Proteomes" id="UP000250235"/>
    </source>
</evidence>
<evidence type="ECO:0000256" key="3">
    <source>
        <dbReference type="ARBA" id="ARBA00022490"/>
    </source>
</evidence>
<dbReference type="EMBL" id="KV019624">
    <property type="protein sequence ID" value="KZV15769.1"/>
    <property type="molecule type" value="Genomic_DNA"/>
</dbReference>
<evidence type="ECO:0000259" key="5">
    <source>
        <dbReference type="Pfam" id="PF00462"/>
    </source>
</evidence>
<proteinExistence type="inferred from homology"/>
<reference evidence="6 7" key="1">
    <citation type="journal article" date="2015" name="Proc. Natl. Acad. Sci. U.S.A.">
        <title>The resurrection genome of Boea hygrometrica: A blueprint for survival of dehydration.</title>
        <authorList>
            <person name="Xiao L."/>
            <person name="Yang G."/>
            <person name="Zhang L."/>
            <person name="Yang X."/>
            <person name="Zhao S."/>
            <person name="Ji Z."/>
            <person name="Zhou Q."/>
            <person name="Hu M."/>
            <person name="Wang Y."/>
            <person name="Chen M."/>
            <person name="Xu Y."/>
            <person name="Jin H."/>
            <person name="Xiao X."/>
            <person name="Hu G."/>
            <person name="Bao F."/>
            <person name="Hu Y."/>
            <person name="Wan P."/>
            <person name="Li L."/>
            <person name="Deng X."/>
            <person name="Kuang T."/>
            <person name="Xiang C."/>
            <person name="Zhu J.K."/>
            <person name="Oliver M.J."/>
            <person name="He Y."/>
        </authorList>
    </citation>
    <scope>NUCLEOTIDE SEQUENCE [LARGE SCALE GENOMIC DNA]</scope>
    <source>
        <strain evidence="7">cv. XS01</strain>
    </source>
</reference>
<keyword evidence="7" id="KW-1185">Reference proteome</keyword>
<dbReference type="InterPro" id="IPR011905">
    <property type="entry name" value="GlrX-like_pln_2"/>
</dbReference>